<dbReference type="EMBL" id="AP019860">
    <property type="protein sequence ID" value="BBM82769.1"/>
    <property type="molecule type" value="Genomic_DNA"/>
</dbReference>
<evidence type="ECO:0000313" key="2">
    <source>
        <dbReference type="EMBL" id="BBM82769.1"/>
    </source>
</evidence>
<dbReference type="RefSeq" id="WP_151967002.1">
    <property type="nucleotide sequence ID" value="NZ_AP019860.1"/>
</dbReference>
<evidence type="ECO:0000313" key="3">
    <source>
        <dbReference type="Proteomes" id="UP000326354"/>
    </source>
</evidence>
<organism evidence="2 3">
    <name type="scientific">Uabimicrobium amorphum</name>
    <dbReference type="NCBI Taxonomy" id="2596890"/>
    <lineage>
        <taxon>Bacteria</taxon>
        <taxon>Pseudomonadati</taxon>
        <taxon>Planctomycetota</taxon>
        <taxon>Candidatus Uabimicrobiia</taxon>
        <taxon>Candidatus Uabimicrobiales</taxon>
        <taxon>Candidatus Uabimicrobiaceae</taxon>
        <taxon>Candidatus Uabimicrobium</taxon>
    </lineage>
</organism>
<dbReference type="Gene3D" id="3.40.50.720">
    <property type="entry name" value="NAD(P)-binding Rossmann-like Domain"/>
    <property type="match status" value="1"/>
</dbReference>
<dbReference type="PANTHER" id="PTHR42879:SF2">
    <property type="entry name" value="3-OXOACYL-[ACYL-CARRIER-PROTEIN] REDUCTASE FABG"/>
    <property type="match status" value="1"/>
</dbReference>
<gene>
    <name evidence="2" type="ORF">UABAM_01112</name>
</gene>
<name>A0A5S9IJ07_UABAM</name>
<dbReference type="FunFam" id="3.40.50.720:FF:000084">
    <property type="entry name" value="Short-chain dehydrogenase reductase"/>
    <property type="match status" value="1"/>
</dbReference>
<dbReference type="PRINTS" id="PR00081">
    <property type="entry name" value="GDHRDH"/>
</dbReference>
<sequence length="255" mass="28140">MNEFHNKKVLITGGTKGLGFAIASAFSQQQAEVFLTYRSDEETAQNAHRQIVDAGGKCTIFKCDLAFPNASEKLFAQIKEHTQTLDFYIHNAAATAFKNLLQMKEHHIDKTFNITVKSFILNMKHVVEMMSGGAVVTISGMDTLKAVPFHGLLAAAKSSLETLTAYYAHEVAAKNIAVNGINPGFFRTESTQKYLGKMFEKVNNQVCNAVPLKREATLQEISELVLFLCSRKASWIVGQTIKVDGGLDFAPNFQV</sequence>
<proteinExistence type="inferred from homology"/>
<dbReference type="InterPro" id="IPR050259">
    <property type="entry name" value="SDR"/>
</dbReference>
<accession>A0A5S9IJ07</accession>
<dbReference type="InterPro" id="IPR002347">
    <property type="entry name" value="SDR_fam"/>
</dbReference>
<dbReference type="KEGG" id="uam:UABAM_01112"/>
<reference evidence="2 3" key="1">
    <citation type="submission" date="2019-08" db="EMBL/GenBank/DDBJ databases">
        <title>Complete genome sequence of Candidatus Uab amorphum.</title>
        <authorList>
            <person name="Shiratori T."/>
            <person name="Suzuki S."/>
            <person name="Kakizawa Y."/>
            <person name="Ishida K."/>
        </authorList>
    </citation>
    <scope>NUCLEOTIDE SEQUENCE [LARGE SCALE GENOMIC DNA]</scope>
    <source>
        <strain evidence="2 3">SRT547</strain>
    </source>
</reference>
<dbReference type="SUPFAM" id="SSF51735">
    <property type="entry name" value="NAD(P)-binding Rossmann-fold domains"/>
    <property type="match status" value="1"/>
</dbReference>
<dbReference type="Pfam" id="PF13561">
    <property type="entry name" value="adh_short_C2"/>
    <property type="match status" value="1"/>
</dbReference>
<dbReference type="AlphaFoldDB" id="A0A5S9IJ07"/>
<dbReference type="OrthoDB" id="9803333at2"/>
<protein>
    <submittedName>
        <fullName evidence="2">Beta-ketoacyl-ACP reductase</fullName>
    </submittedName>
</protein>
<evidence type="ECO:0000256" key="1">
    <source>
        <dbReference type="ARBA" id="ARBA00006484"/>
    </source>
</evidence>
<keyword evidence="3" id="KW-1185">Reference proteome</keyword>
<comment type="similarity">
    <text evidence="1">Belongs to the short-chain dehydrogenases/reductases (SDR) family.</text>
</comment>
<dbReference type="Proteomes" id="UP000326354">
    <property type="component" value="Chromosome"/>
</dbReference>
<dbReference type="PANTHER" id="PTHR42879">
    <property type="entry name" value="3-OXOACYL-(ACYL-CARRIER-PROTEIN) REDUCTASE"/>
    <property type="match status" value="1"/>
</dbReference>
<dbReference type="InterPro" id="IPR036291">
    <property type="entry name" value="NAD(P)-bd_dom_sf"/>
</dbReference>